<evidence type="ECO:0000313" key="1">
    <source>
        <dbReference type="EMBL" id="BAB54738.1"/>
    </source>
</evidence>
<dbReference type="AlphaFoldDB" id="Q98PB7"/>
<name>Q98PB7_RHILO</name>
<reference evidence="1 2" key="1">
    <citation type="journal article" date="2000" name="DNA Res.">
        <title>Complete genome structure of the nitrogen-fixing symbiotic bacterium Mesorhizobium loti.</title>
        <authorList>
            <person name="Kaneko T."/>
            <person name="Nakamura Y."/>
            <person name="Sato S."/>
            <person name="Asamizu E."/>
            <person name="Kato T."/>
            <person name="Sasamoto S."/>
            <person name="Watanabe A."/>
            <person name="Idesawa K."/>
            <person name="Ishikawa A."/>
            <person name="Kawashima K."/>
            <person name="Kimura T."/>
            <person name="Kishida Y."/>
            <person name="Kiyokawa C."/>
            <person name="Kohara M."/>
            <person name="Matsumoto M."/>
            <person name="Matsuno A."/>
            <person name="Mochizuki Y."/>
            <person name="Nakayama S."/>
            <person name="Nakazaki N."/>
            <person name="Shimpo S."/>
            <person name="Sugimoto M."/>
            <person name="Takeuchi C."/>
            <person name="Yamada M."/>
            <person name="Tabata S."/>
        </authorList>
    </citation>
    <scope>NUCLEOTIDE SEQUENCE [LARGE SCALE GENOMIC DNA]</scope>
    <source>
        <strain evidence="2">LMG 29417 / CECT 9101 / MAFF 303099</strain>
        <plasmid evidence="1 2">pMLb</plasmid>
    </source>
</reference>
<dbReference type="KEGG" id="mlo:mll9530"/>
<keyword evidence="1" id="KW-0614">Plasmid</keyword>
<sequence length="118" mass="12809">MRVTIATATRIEIGTAANSAASKTRVSLSLNIRRASCKLHRKLTSLQPPIGSHAAENKQGIHFESGSIWNLLMDTIFDPIGTARIGANILEPGRKLEERVLRLRIVLNDGVDPGVSLN</sequence>
<dbReference type="HOGENOM" id="CLU_2071209_0_0_5"/>
<organism evidence="1 2">
    <name type="scientific">Mesorhizobium japonicum (strain LMG 29417 / CECT 9101 / MAFF 303099)</name>
    <name type="common">Mesorhizobium loti (strain MAFF 303099)</name>
    <dbReference type="NCBI Taxonomy" id="266835"/>
    <lineage>
        <taxon>Bacteria</taxon>
        <taxon>Pseudomonadati</taxon>
        <taxon>Pseudomonadota</taxon>
        <taxon>Alphaproteobacteria</taxon>
        <taxon>Hyphomicrobiales</taxon>
        <taxon>Phyllobacteriaceae</taxon>
        <taxon>Mesorhizobium</taxon>
    </lineage>
</organism>
<proteinExistence type="predicted"/>
<evidence type="ECO:0000313" key="2">
    <source>
        <dbReference type="Proteomes" id="UP000000552"/>
    </source>
</evidence>
<dbReference type="Proteomes" id="UP000000552">
    <property type="component" value="Plasmid pMLb"/>
</dbReference>
<geneLocation type="plasmid" evidence="1 2">
    <name>pMLb</name>
</geneLocation>
<accession>Q98PB7</accession>
<gene>
    <name evidence="1" type="ordered locus">mll9530</name>
</gene>
<protein>
    <submittedName>
        <fullName evidence="1">Mll9530 protein</fullName>
    </submittedName>
</protein>
<dbReference type="EMBL" id="AP003017">
    <property type="protein sequence ID" value="BAB54738.1"/>
    <property type="molecule type" value="Genomic_DNA"/>
</dbReference>